<dbReference type="InterPro" id="IPR050171">
    <property type="entry name" value="MFS_Transporters"/>
</dbReference>
<name>A0A402CSA5_9BACT</name>
<proteinExistence type="predicted"/>
<dbReference type="EMBL" id="AP025739">
    <property type="protein sequence ID" value="BDI28314.1"/>
    <property type="molecule type" value="Genomic_DNA"/>
</dbReference>
<dbReference type="InterPro" id="IPR011701">
    <property type="entry name" value="MFS"/>
</dbReference>
<dbReference type="InterPro" id="IPR036259">
    <property type="entry name" value="MFS_trans_sf"/>
</dbReference>
<dbReference type="Proteomes" id="UP000287394">
    <property type="component" value="Chromosome"/>
</dbReference>
<dbReference type="OrthoDB" id="9815817at2"/>
<protein>
    <submittedName>
        <fullName evidence="7">Uncharacterized protein</fullName>
    </submittedName>
</protein>
<dbReference type="Pfam" id="PF07690">
    <property type="entry name" value="MFS_1"/>
    <property type="match status" value="1"/>
</dbReference>
<dbReference type="RefSeq" id="WP_119320257.1">
    <property type="nucleotide sequence ID" value="NZ_AP025739.1"/>
</dbReference>
<dbReference type="KEGG" id="ccot:CCAX7_003650"/>
<reference evidence="7 8" key="1">
    <citation type="journal article" date="2019" name="Int. J. Syst. Evol. Microbiol.">
        <title>Capsulimonas corticalis gen. nov., sp. nov., an aerobic capsulated bacterium, of a novel bacterial order, Capsulimonadales ord. nov., of the class Armatimonadia of the phylum Armatimonadetes.</title>
        <authorList>
            <person name="Li J."/>
            <person name="Kudo C."/>
            <person name="Tonouchi A."/>
        </authorList>
    </citation>
    <scope>NUCLEOTIDE SEQUENCE [LARGE SCALE GENOMIC DNA]</scope>
    <source>
        <strain evidence="7 8">AX-7</strain>
    </source>
</reference>
<keyword evidence="4" id="KW-0812">Transmembrane</keyword>
<dbReference type="PROSITE" id="PS50850">
    <property type="entry name" value="MFS"/>
    <property type="match status" value="1"/>
</dbReference>
<dbReference type="SUPFAM" id="SSF103473">
    <property type="entry name" value="MFS general substrate transporter"/>
    <property type="match status" value="1"/>
</dbReference>
<gene>
    <name evidence="7" type="ORF">CCAX7_003650</name>
</gene>
<dbReference type="InterPro" id="IPR005829">
    <property type="entry name" value="Sugar_transporter_CS"/>
</dbReference>
<dbReference type="AlphaFoldDB" id="A0A402CSA5"/>
<evidence type="ECO:0000256" key="2">
    <source>
        <dbReference type="ARBA" id="ARBA00022448"/>
    </source>
</evidence>
<dbReference type="PANTHER" id="PTHR23517:SF13">
    <property type="entry name" value="MAJOR FACILITATOR SUPERFAMILY MFS_1"/>
    <property type="match status" value="1"/>
</dbReference>
<evidence type="ECO:0000313" key="8">
    <source>
        <dbReference type="Proteomes" id="UP000287394"/>
    </source>
</evidence>
<dbReference type="CDD" id="cd17325">
    <property type="entry name" value="MFS_MdtG_SLC18_like"/>
    <property type="match status" value="1"/>
</dbReference>
<evidence type="ECO:0000313" key="7">
    <source>
        <dbReference type="EMBL" id="BDI28314.1"/>
    </source>
</evidence>
<keyword evidence="3" id="KW-1003">Cell membrane</keyword>
<accession>A0A402CSA5</accession>
<keyword evidence="6" id="KW-0472">Membrane</keyword>
<dbReference type="GO" id="GO:0022857">
    <property type="term" value="F:transmembrane transporter activity"/>
    <property type="evidence" value="ECO:0007669"/>
    <property type="project" value="InterPro"/>
</dbReference>
<keyword evidence="5" id="KW-1133">Transmembrane helix</keyword>
<dbReference type="GO" id="GO:0005886">
    <property type="term" value="C:plasma membrane"/>
    <property type="evidence" value="ECO:0007669"/>
    <property type="project" value="UniProtKB-SubCell"/>
</dbReference>
<keyword evidence="2" id="KW-0813">Transport</keyword>
<dbReference type="Gene3D" id="1.20.1250.20">
    <property type="entry name" value="MFS general substrate transporter like domains"/>
    <property type="match status" value="2"/>
</dbReference>
<evidence type="ECO:0000256" key="4">
    <source>
        <dbReference type="ARBA" id="ARBA00022692"/>
    </source>
</evidence>
<evidence type="ECO:0000256" key="5">
    <source>
        <dbReference type="ARBA" id="ARBA00022989"/>
    </source>
</evidence>
<dbReference type="PROSITE" id="PS00216">
    <property type="entry name" value="SUGAR_TRANSPORT_1"/>
    <property type="match status" value="1"/>
</dbReference>
<dbReference type="InterPro" id="IPR020846">
    <property type="entry name" value="MFS_dom"/>
</dbReference>
<dbReference type="PANTHER" id="PTHR23517">
    <property type="entry name" value="RESISTANCE PROTEIN MDTM, PUTATIVE-RELATED-RELATED"/>
    <property type="match status" value="1"/>
</dbReference>
<evidence type="ECO:0000256" key="6">
    <source>
        <dbReference type="ARBA" id="ARBA00023136"/>
    </source>
</evidence>
<keyword evidence="8" id="KW-1185">Reference proteome</keyword>
<comment type="subcellular location">
    <subcellularLocation>
        <location evidence="1">Cell membrane</location>
        <topology evidence="1">Multi-pass membrane protein</topology>
    </subcellularLocation>
</comment>
<evidence type="ECO:0000256" key="3">
    <source>
        <dbReference type="ARBA" id="ARBA00022475"/>
    </source>
</evidence>
<evidence type="ECO:0000256" key="1">
    <source>
        <dbReference type="ARBA" id="ARBA00004651"/>
    </source>
</evidence>
<sequence length="482" mass="51196">MNSVPTPSPDEIPPYTATPLRSWVMAILPVCLIALCAELATAILNNSTLPVYYNKGLKIGTDVMTLITIPFFISEALFKSPLGVLADKFGRKPLMLAGSLVTVFTPLILMAIHYDGAAATAVAVIICFGFLRLLDGLGGAALWPSLFAYVGDTVPENKRGAAMGLLNVTYMVGLALSFLIGGAVDDAFGPIFTGDASVGQQMRHVGHAIIGHWRHHAPAPVVDAVTQAVSQPGHYFPSFYLASVLFAVAAILCATGLHSKAEIRAAAQTEHHEEEEHITWARFVQAMRAVPQFLAIAFVTFAGIGCIAQLVKIFAMDEFHLTEKAVGVMALWPILIIGCLALPVGHLSDYWGKTQCVRLGFVLCAIGLWGMPILYSLHVREIGFIGSAAVMGLGFVLAFPAWNALLTTLADADKRGTVIGAVATAQGVGVLLGVSTGGILYKHVSHIAPFVAAASLVTIGMLLSLLTIRESQLKACRQKTVL</sequence>
<organism evidence="7 8">
    <name type="scientific">Capsulimonas corticalis</name>
    <dbReference type="NCBI Taxonomy" id="2219043"/>
    <lineage>
        <taxon>Bacteria</taxon>
        <taxon>Bacillati</taxon>
        <taxon>Armatimonadota</taxon>
        <taxon>Armatimonadia</taxon>
        <taxon>Capsulimonadales</taxon>
        <taxon>Capsulimonadaceae</taxon>
        <taxon>Capsulimonas</taxon>
    </lineage>
</organism>